<sequence length="82" mass="8711">MAFHPHEPGARHVWVQTTGEHGPPVAGVVLQWQLAPIHNAGGSPWQALVATTPFADALVISWVDANRLVPLRDPSPAPPAVT</sequence>
<evidence type="ECO:0000313" key="2">
    <source>
        <dbReference type="Proteomes" id="UP000198504"/>
    </source>
</evidence>
<keyword evidence="2" id="KW-1185">Reference proteome</keyword>
<organism evidence="1 2">
    <name type="scientific">Microlunatus flavus</name>
    <dbReference type="NCBI Taxonomy" id="1036181"/>
    <lineage>
        <taxon>Bacteria</taxon>
        <taxon>Bacillati</taxon>
        <taxon>Actinomycetota</taxon>
        <taxon>Actinomycetes</taxon>
        <taxon>Propionibacteriales</taxon>
        <taxon>Propionibacteriaceae</taxon>
        <taxon>Microlunatus</taxon>
    </lineage>
</organism>
<dbReference type="EMBL" id="FOFA01000005">
    <property type="protein sequence ID" value="SEQ67420.1"/>
    <property type="molecule type" value="Genomic_DNA"/>
</dbReference>
<dbReference type="AlphaFoldDB" id="A0A1H9HYJ9"/>
<evidence type="ECO:0000313" key="1">
    <source>
        <dbReference type="EMBL" id="SEQ67420.1"/>
    </source>
</evidence>
<reference evidence="2" key="1">
    <citation type="submission" date="2016-10" db="EMBL/GenBank/DDBJ databases">
        <authorList>
            <person name="Varghese N."/>
            <person name="Submissions S."/>
        </authorList>
    </citation>
    <scope>NUCLEOTIDE SEQUENCE [LARGE SCALE GENOMIC DNA]</scope>
    <source>
        <strain evidence="2">CGMCC 4.6856</strain>
    </source>
</reference>
<accession>A0A1H9HYJ9</accession>
<dbReference type="RefSeq" id="WP_091180823.1">
    <property type="nucleotide sequence ID" value="NZ_FOFA01000005.1"/>
</dbReference>
<dbReference type="Proteomes" id="UP000198504">
    <property type="component" value="Unassembled WGS sequence"/>
</dbReference>
<protein>
    <submittedName>
        <fullName evidence="1">Uncharacterized protein</fullName>
    </submittedName>
</protein>
<name>A0A1H9HYJ9_9ACTN</name>
<proteinExistence type="predicted"/>
<gene>
    <name evidence="1" type="ORF">SAMN05421756_1051</name>
</gene>